<feature type="compositionally biased region" description="Polar residues" evidence="1">
    <location>
        <begin position="604"/>
        <end position="618"/>
    </location>
</feature>
<dbReference type="VEuPathDB" id="FungiDB:I7I52_03219"/>
<feature type="compositionally biased region" description="Low complexity" evidence="1">
    <location>
        <begin position="715"/>
        <end position="724"/>
    </location>
</feature>
<feature type="compositionally biased region" description="Polar residues" evidence="1">
    <location>
        <begin position="1115"/>
        <end position="1129"/>
    </location>
</feature>
<dbReference type="AlphaFoldDB" id="A0A8H7Z909"/>
<feature type="region of interest" description="Disordered" evidence="1">
    <location>
        <begin position="1031"/>
        <end position="1084"/>
    </location>
</feature>
<feature type="region of interest" description="Disordered" evidence="1">
    <location>
        <begin position="113"/>
        <end position="162"/>
    </location>
</feature>
<feature type="compositionally biased region" description="Polar residues" evidence="1">
    <location>
        <begin position="1032"/>
        <end position="1049"/>
    </location>
</feature>
<feature type="compositionally biased region" description="Polar residues" evidence="1">
    <location>
        <begin position="1057"/>
        <end position="1080"/>
    </location>
</feature>
<feature type="compositionally biased region" description="Low complexity" evidence="1">
    <location>
        <begin position="258"/>
        <end position="269"/>
    </location>
</feature>
<feature type="compositionally biased region" description="Polar residues" evidence="1">
    <location>
        <begin position="299"/>
        <end position="318"/>
    </location>
</feature>
<feature type="domain" description="Folliculin-interacting protein N-terminal" evidence="2">
    <location>
        <begin position="84"/>
        <end position="235"/>
    </location>
</feature>
<dbReference type="GO" id="GO:0005737">
    <property type="term" value="C:cytoplasm"/>
    <property type="evidence" value="ECO:0007669"/>
    <property type="project" value="TreeGrafter"/>
</dbReference>
<dbReference type="EMBL" id="JAEVHI010000001">
    <property type="protein sequence ID" value="KAG5304766.1"/>
    <property type="molecule type" value="Genomic_DNA"/>
</dbReference>
<feature type="region of interest" description="Disordered" evidence="1">
    <location>
        <begin position="235"/>
        <end position="274"/>
    </location>
</feature>
<feature type="compositionally biased region" description="Polar residues" evidence="1">
    <location>
        <begin position="153"/>
        <end position="162"/>
    </location>
</feature>
<feature type="region of interest" description="Disordered" evidence="1">
    <location>
        <begin position="715"/>
        <end position="744"/>
    </location>
</feature>
<dbReference type="PANTHER" id="PTHR21634:SF9">
    <property type="entry name" value="RE13835P"/>
    <property type="match status" value="1"/>
</dbReference>
<dbReference type="OrthoDB" id="5428015at2759"/>
<accession>A0A8H7Z909</accession>
<evidence type="ECO:0000256" key="1">
    <source>
        <dbReference type="SAM" id="MobiDB-lite"/>
    </source>
</evidence>
<feature type="compositionally biased region" description="Basic residues" evidence="1">
    <location>
        <begin position="140"/>
        <end position="149"/>
    </location>
</feature>
<dbReference type="Pfam" id="PF14636">
    <property type="entry name" value="FNIP_N"/>
    <property type="match status" value="1"/>
</dbReference>
<evidence type="ECO:0000313" key="3">
    <source>
        <dbReference type="EMBL" id="KAG5304766.1"/>
    </source>
</evidence>
<sequence length="1230" mass="134253">MLGRLLNTAASSLHPAAYGSRNSNHLESVTEEEHTSGLLFPDSTHLRRSNTHAYPLQTSALSPNASAANSFDDRGGLELDAAKDFRVIVAQNALGDRDEPCILLDTQDASTPGGIVGLGLNQRPSEQERSHSRSSSLSKPTKRPTAHKPHASDVNQFSGSSSLREFDSSMSGALFRARYRSSAFLPTSDDNRHYQSRTSADSNESGLLNCIFGSSAFSYRESSTKMHILPTETESAGDVEGFGPHGLNRRLTLPRAYPSGPSSNSSSSSQEKLGDLRFTAPVKVTVLVTRMFSVNLPESRNSSIEPSEQLSSPNSQPFKDSEFPFMDAMKRKKIKEKKTPMYAVAITIKLPLAGRGNSCQSSRIGTTGQPSNLISASLDSDHKFIRGFFDDNAGLAATSNLDERIDILVDHWDVITRTLSHLEKLASKEILTALKRVDHFSSQQPKPAKAPNMQRTNQKIVQLSPRALTGGSSLRSEAVRATQRISTALRIPHVATGQGRWGVWREEARWIAKLLSDKEHNFFFLVLITAFLGNHTEWLSSLGPDWYKRRYHLQQRAHQDTELSIPSRTVIVSTDKMTARRLIFVLSAFLPAQQRSDAYASPLRPSTSTSLRHVSQSPPSVPLLRQESLRRTINRRTRARQLHDDEIDGHRRSPSASSTEAGVVPSDDTDFVKVVSDHYKFQRDSDVRSIRTASLPIPSNIASSRKSAAATIAAAAPGTATPVPHFASQRDKRGAGGGRRLASDINGSAASANLIQNLRRSESSTLGSERGEYQPSSRWGGLLSGFWGSREPTAASSGGHSPPVGSLKGKAQSAVPDKIQDTMEALNDETGKAAAKDTAKTIDNISIPTFPPPGQALAESADSREARTKPDVQTPNSPMKLSVGLHDGVIDVEVPLPGFISLSSSGDSTLASPKKTRTSMTSLDGIGSVHSSGSGFHLSSNRDYDGVHVNVAGWLKHYHEDFLLQAVHPYSTLEADIKRAMSAEPTPPHILLPFLSDFDRTVHEKWVDVCTTLIADTKTFTVKKVSLRRRITSNVSRTTSQSQDNSRQPSIYEAPETPSSISQFPNFFSGSTKTPTSPRSPQLDPFDVEEMFIEEPVMDLDPTLVDAVEKVLARSGQSSIVHSRAPSPNRNRKDKPMSNQEPDKQSSNPQTEPVSSIEVPRNKCRHIVLGALEEVVRSVTAERCQEEHVLATGDSPKIISARRGKGSGAVADNTLREGIRKWLTDIEEAC</sequence>
<feature type="region of interest" description="Disordered" evidence="1">
    <location>
        <begin position="843"/>
        <end position="879"/>
    </location>
</feature>
<gene>
    <name evidence="3" type="ORF">I7I52_03219</name>
</gene>
<organism evidence="3 4">
    <name type="scientific">Ajellomyces capsulatus</name>
    <name type="common">Darling's disease fungus</name>
    <name type="synonym">Histoplasma capsulatum</name>
    <dbReference type="NCBI Taxonomy" id="5037"/>
    <lineage>
        <taxon>Eukaryota</taxon>
        <taxon>Fungi</taxon>
        <taxon>Dikarya</taxon>
        <taxon>Ascomycota</taxon>
        <taxon>Pezizomycotina</taxon>
        <taxon>Eurotiomycetes</taxon>
        <taxon>Eurotiomycetidae</taxon>
        <taxon>Onygenales</taxon>
        <taxon>Ajellomycetaceae</taxon>
        <taxon>Histoplasma</taxon>
    </lineage>
</organism>
<dbReference type="PANTHER" id="PTHR21634">
    <property type="entry name" value="RE13835P"/>
    <property type="match status" value="1"/>
</dbReference>
<feature type="compositionally biased region" description="Polar residues" evidence="1">
    <location>
        <begin position="1137"/>
        <end position="1154"/>
    </location>
</feature>
<feature type="region of interest" description="Disordered" evidence="1">
    <location>
        <begin position="760"/>
        <end position="779"/>
    </location>
</feature>
<evidence type="ECO:0000259" key="2">
    <source>
        <dbReference type="Pfam" id="PF14636"/>
    </source>
</evidence>
<dbReference type="InterPro" id="IPR028084">
    <property type="entry name" value="FNIP_N_dom"/>
</dbReference>
<name>A0A8H7Z909_AJECA</name>
<protein>
    <recommendedName>
        <fullName evidence="2">Folliculin-interacting protein N-terminal domain-containing protein</fullName>
    </recommendedName>
</protein>
<proteinExistence type="predicted"/>
<reference evidence="3 4" key="1">
    <citation type="submission" date="2021-01" db="EMBL/GenBank/DDBJ databases">
        <title>Chromosome-level genome assembly of a human fungal pathogen reveals clustering of transcriptionally co-regulated genes.</title>
        <authorList>
            <person name="Voorhies M."/>
            <person name="Cohen S."/>
            <person name="Shea T.P."/>
            <person name="Petrus S."/>
            <person name="Munoz J.F."/>
            <person name="Poplawski S."/>
            <person name="Goldman W.E."/>
            <person name="Michael T."/>
            <person name="Cuomo C.A."/>
            <person name="Sil A."/>
            <person name="Beyhan S."/>
        </authorList>
    </citation>
    <scope>NUCLEOTIDE SEQUENCE [LARGE SCALE GENOMIC DNA]</scope>
    <source>
        <strain evidence="3 4">G184AR</strain>
    </source>
</reference>
<feature type="region of interest" description="Disordered" evidence="1">
    <location>
        <begin position="790"/>
        <end position="815"/>
    </location>
</feature>
<dbReference type="Proteomes" id="UP000670092">
    <property type="component" value="Unassembled WGS sequence"/>
</dbReference>
<dbReference type="GO" id="GO:0042030">
    <property type="term" value="F:ATPase inhibitor activity"/>
    <property type="evidence" value="ECO:0007669"/>
    <property type="project" value="TreeGrafter"/>
</dbReference>
<feature type="compositionally biased region" description="Basic and acidic residues" evidence="1">
    <location>
        <begin position="861"/>
        <end position="870"/>
    </location>
</feature>
<feature type="region of interest" description="Disordered" evidence="1">
    <location>
        <begin position="16"/>
        <end position="37"/>
    </location>
</feature>
<comment type="caution">
    <text evidence="3">The sequence shown here is derived from an EMBL/GenBank/DDBJ whole genome shotgun (WGS) entry which is preliminary data.</text>
</comment>
<feature type="compositionally biased region" description="Basic and acidic residues" evidence="1">
    <location>
        <begin position="641"/>
        <end position="651"/>
    </location>
</feature>
<evidence type="ECO:0000313" key="4">
    <source>
        <dbReference type="Proteomes" id="UP000670092"/>
    </source>
</evidence>
<feature type="region of interest" description="Disordered" evidence="1">
    <location>
        <begin position="600"/>
        <end position="665"/>
    </location>
</feature>
<feature type="region of interest" description="Disordered" evidence="1">
    <location>
        <begin position="1115"/>
        <end position="1158"/>
    </location>
</feature>
<feature type="region of interest" description="Disordered" evidence="1">
    <location>
        <begin position="299"/>
        <end position="322"/>
    </location>
</feature>
<dbReference type="GO" id="GO:0051087">
    <property type="term" value="F:protein-folding chaperone binding"/>
    <property type="evidence" value="ECO:0007669"/>
    <property type="project" value="TreeGrafter"/>
</dbReference>